<dbReference type="InterPro" id="IPR036259">
    <property type="entry name" value="MFS_trans_sf"/>
</dbReference>
<feature type="transmembrane region" description="Helical" evidence="2">
    <location>
        <begin position="353"/>
        <end position="376"/>
    </location>
</feature>
<evidence type="ECO:0000313" key="3">
    <source>
        <dbReference type="EMBL" id="KAF5397526.1"/>
    </source>
</evidence>
<feature type="region of interest" description="Disordered" evidence="1">
    <location>
        <begin position="235"/>
        <end position="261"/>
    </location>
</feature>
<dbReference type="GO" id="GO:0008028">
    <property type="term" value="F:monocarboxylic acid transmembrane transporter activity"/>
    <property type="evidence" value="ECO:0007669"/>
    <property type="project" value="TreeGrafter"/>
</dbReference>
<keyword evidence="4" id="KW-1185">Reference proteome</keyword>
<feature type="transmembrane region" description="Helical" evidence="2">
    <location>
        <begin position="492"/>
        <end position="516"/>
    </location>
</feature>
<keyword evidence="2" id="KW-0812">Transmembrane</keyword>
<gene>
    <name evidence="3" type="ORF">PHET_09588</name>
</gene>
<dbReference type="PANTHER" id="PTHR11360">
    <property type="entry name" value="MONOCARBOXYLATE TRANSPORTER"/>
    <property type="match status" value="1"/>
</dbReference>
<comment type="caution">
    <text evidence="3">The sequence shown here is derived from an EMBL/GenBank/DDBJ whole genome shotgun (WGS) entry which is preliminary data.</text>
</comment>
<dbReference type="SUPFAM" id="SSF103473">
    <property type="entry name" value="MFS general substrate transporter"/>
    <property type="match status" value="1"/>
</dbReference>
<dbReference type="PANTHER" id="PTHR11360:SF284">
    <property type="entry name" value="EG:103B4.3 PROTEIN-RELATED"/>
    <property type="match status" value="1"/>
</dbReference>
<dbReference type="OrthoDB" id="6499973at2759"/>
<keyword evidence="2" id="KW-1133">Transmembrane helix</keyword>
<reference evidence="3" key="1">
    <citation type="submission" date="2019-05" db="EMBL/GenBank/DDBJ databases">
        <title>Annotation for the trematode Paragonimus heterotremus.</title>
        <authorList>
            <person name="Choi Y.-J."/>
        </authorList>
    </citation>
    <scope>NUCLEOTIDE SEQUENCE</scope>
    <source>
        <strain evidence="3">LC</strain>
    </source>
</reference>
<sequence>RFTCILSFSQCVSLRHNVSDLSLESRLHGGGVSMVHTRRAPLEGIDLLDDEIKADIRARIRRELARPQYKKDLFFTGSVLQLGCGQANLDTATSVSPTVLPQSVPEKHCSFVASPSSMNTAVAQRVPGARTSVQLVCQPNDSSVQELHNSQTNLSLATSVGAGGTSFIPPAPCPTVQPQIPSFPVGPMTTATTLLDSVDSYNPQPKAANLIGPVPNGSPDMLSTNLCPFIGQDNQPAIPDHDLQSVGPIHAGEEGDVDLEDRGDQDDLLVDVEDDVDLDGEDVDGTGVGDDVDVDVEDDDVDEDEDFDVTQSPRTCCYRCPFVCNLPEMSCFSTTADMLAPMRSFIHELLSPWILASPTFAFMLLSSTATMMGLVIPYLMLPDLLVELNWPLGDSGFALSALAVGNTVGRLIANLSVKNSLSHILHHCCLPLSLTPISIVWPPPTVIEALYIEKAWSATYRWADCLWLNNASLLVTSLTVFFMPSLRTHYPWLVLVCIIFGFASAVFVSLKSILVVELLGLERLTNSFGYMLLFQGFAAAIGPPVAGTTLVVLYNSTSAPNFL</sequence>
<dbReference type="AlphaFoldDB" id="A0A8J4STC7"/>
<accession>A0A8J4STC7</accession>
<organism evidence="3 4">
    <name type="scientific">Paragonimus heterotremus</name>
    <dbReference type="NCBI Taxonomy" id="100268"/>
    <lineage>
        <taxon>Eukaryota</taxon>
        <taxon>Metazoa</taxon>
        <taxon>Spiralia</taxon>
        <taxon>Lophotrochozoa</taxon>
        <taxon>Platyhelminthes</taxon>
        <taxon>Trematoda</taxon>
        <taxon>Digenea</taxon>
        <taxon>Plagiorchiida</taxon>
        <taxon>Troglotremata</taxon>
        <taxon>Troglotrematidae</taxon>
        <taxon>Paragonimus</taxon>
    </lineage>
</organism>
<feature type="non-terminal residue" evidence="3">
    <location>
        <position position="1"/>
    </location>
</feature>
<dbReference type="InterPro" id="IPR050327">
    <property type="entry name" value="Proton-linked_MCT"/>
</dbReference>
<feature type="transmembrane region" description="Helical" evidence="2">
    <location>
        <begin position="466"/>
        <end position="486"/>
    </location>
</feature>
<evidence type="ECO:0000256" key="1">
    <source>
        <dbReference type="SAM" id="MobiDB-lite"/>
    </source>
</evidence>
<dbReference type="Proteomes" id="UP000748531">
    <property type="component" value="Unassembled WGS sequence"/>
</dbReference>
<protein>
    <submittedName>
        <fullName evidence="3">Uncharacterized protein</fullName>
    </submittedName>
</protein>
<name>A0A8J4STC7_9TREM</name>
<evidence type="ECO:0000313" key="4">
    <source>
        <dbReference type="Proteomes" id="UP000748531"/>
    </source>
</evidence>
<feature type="transmembrane region" description="Helical" evidence="2">
    <location>
        <begin position="528"/>
        <end position="554"/>
    </location>
</feature>
<dbReference type="EMBL" id="LUCH01006146">
    <property type="protein sequence ID" value="KAF5397526.1"/>
    <property type="molecule type" value="Genomic_DNA"/>
</dbReference>
<proteinExistence type="predicted"/>
<dbReference type="Gene3D" id="1.20.1250.20">
    <property type="entry name" value="MFS general substrate transporter like domains"/>
    <property type="match status" value="1"/>
</dbReference>
<evidence type="ECO:0000256" key="2">
    <source>
        <dbReference type="SAM" id="Phobius"/>
    </source>
</evidence>
<keyword evidence="2" id="KW-0472">Membrane</keyword>